<reference evidence="3 4" key="1">
    <citation type="submission" date="2019-09" db="EMBL/GenBank/DDBJ databases">
        <authorList>
            <person name="Ou C."/>
        </authorList>
    </citation>
    <scope>NUCLEOTIDE SEQUENCE [LARGE SCALE GENOMIC DNA]</scope>
    <source>
        <strain evidence="3">S2</strain>
        <tissue evidence="3">Leaf</tissue>
    </source>
</reference>
<dbReference type="PANTHER" id="PTHR36051:SF2">
    <property type="entry name" value="DYNAMIN"/>
    <property type="match status" value="1"/>
</dbReference>
<evidence type="ECO:0000256" key="2">
    <source>
        <dbReference type="SAM" id="MobiDB-lite"/>
    </source>
</evidence>
<feature type="compositionally biased region" description="Basic and acidic residues" evidence="2">
    <location>
        <begin position="188"/>
        <end position="201"/>
    </location>
</feature>
<reference evidence="3 4" key="3">
    <citation type="submission" date="2019-11" db="EMBL/GenBank/DDBJ databases">
        <title>A de novo genome assembly of a pear dwarfing rootstock.</title>
        <authorList>
            <person name="Wang F."/>
            <person name="Wang J."/>
            <person name="Li S."/>
            <person name="Zhang Y."/>
            <person name="Fang M."/>
            <person name="Ma L."/>
            <person name="Zhao Y."/>
            <person name="Jiang S."/>
        </authorList>
    </citation>
    <scope>NUCLEOTIDE SEQUENCE [LARGE SCALE GENOMIC DNA]</scope>
    <source>
        <strain evidence="3">S2</strain>
        <tissue evidence="3">Leaf</tissue>
    </source>
</reference>
<reference evidence="4" key="2">
    <citation type="submission" date="2019-10" db="EMBL/GenBank/DDBJ databases">
        <title>A de novo genome assembly of a pear dwarfing rootstock.</title>
        <authorList>
            <person name="Wang F."/>
            <person name="Wang J."/>
            <person name="Li S."/>
            <person name="Zhang Y."/>
            <person name="Fang M."/>
            <person name="Ma L."/>
            <person name="Zhao Y."/>
            <person name="Jiang S."/>
        </authorList>
    </citation>
    <scope>NUCLEOTIDE SEQUENCE [LARGE SCALE GENOMIC DNA]</scope>
</reference>
<accession>A0A5N5H4G2</accession>
<dbReference type="Proteomes" id="UP000327157">
    <property type="component" value="Chromosome 4"/>
</dbReference>
<protein>
    <submittedName>
        <fullName evidence="3">Uncharacterized protein</fullName>
    </submittedName>
</protein>
<comment type="caution">
    <text evidence="3">The sequence shown here is derived from an EMBL/GenBank/DDBJ whole genome shotgun (WGS) entry which is preliminary data.</text>
</comment>
<evidence type="ECO:0000256" key="1">
    <source>
        <dbReference type="SAM" id="Coils"/>
    </source>
</evidence>
<evidence type="ECO:0000313" key="3">
    <source>
        <dbReference type="EMBL" id="KAB2622825.1"/>
    </source>
</evidence>
<sequence length="268" mass="28894">MDLGRLFKPKNGETHQTQVAKKPCAVPALNQIMGATRGATDALSGVSRHVNNTLRKVGAKNIEAGIGCGVGIGHGFGVGLAPKPGVLQQIQFRFVQGMTKMMMKFGIFPNIPIGQGALPSSLQSAMGTLNDRSQNKMGSNTQLSTKLTDYASQGLPGYGRNGAGSPVDTPFGSRIENVPSSFQNPLLKGKDSEQNEGAGRVRSEKTILQMILKHQQVIEELAEENEKLRQVLVEDLKVSPSKLQASYSIKNTSPCTDCFKCRRKQGRK</sequence>
<proteinExistence type="predicted"/>
<feature type="region of interest" description="Disordered" evidence="2">
    <location>
        <begin position="180"/>
        <end position="201"/>
    </location>
</feature>
<dbReference type="PANTHER" id="PTHR36051">
    <property type="entry name" value="DYNAMIN"/>
    <property type="match status" value="1"/>
</dbReference>
<keyword evidence="4" id="KW-1185">Reference proteome</keyword>
<evidence type="ECO:0000313" key="4">
    <source>
        <dbReference type="Proteomes" id="UP000327157"/>
    </source>
</evidence>
<organism evidence="3 4">
    <name type="scientific">Pyrus ussuriensis x Pyrus communis</name>
    <dbReference type="NCBI Taxonomy" id="2448454"/>
    <lineage>
        <taxon>Eukaryota</taxon>
        <taxon>Viridiplantae</taxon>
        <taxon>Streptophyta</taxon>
        <taxon>Embryophyta</taxon>
        <taxon>Tracheophyta</taxon>
        <taxon>Spermatophyta</taxon>
        <taxon>Magnoliopsida</taxon>
        <taxon>eudicotyledons</taxon>
        <taxon>Gunneridae</taxon>
        <taxon>Pentapetalae</taxon>
        <taxon>rosids</taxon>
        <taxon>fabids</taxon>
        <taxon>Rosales</taxon>
        <taxon>Rosaceae</taxon>
        <taxon>Amygdaloideae</taxon>
        <taxon>Maleae</taxon>
        <taxon>Pyrus</taxon>
    </lineage>
</organism>
<dbReference type="OrthoDB" id="1934430at2759"/>
<gene>
    <name evidence="3" type="ORF">D8674_025007</name>
</gene>
<keyword evidence="1" id="KW-0175">Coiled coil</keyword>
<dbReference type="AlphaFoldDB" id="A0A5N5H4G2"/>
<feature type="coiled-coil region" evidence="1">
    <location>
        <begin position="211"/>
        <end position="238"/>
    </location>
</feature>
<name>A0A5N5H4G2_9ROSA</name>
<dbReference type="EMBL" id="SMOL01000231">
    <property type="protein sequence ID" value="KAB2622825.1"/>
    <property type="molecule type" value="Genomic_DNA"/>
</dbReference>